<dbReference type="EMBL" id="JBHUIP010000016">
    <property type="protein sequence ID" value="MFD2265091.1"/>
    <property type="molecule type" value="Genomic_DNA"/>
</dbReference>
<accession>A0ABW5DXC2</accession>
<dbReference type="InterPro" id="IPR020449">
    <property type="entry name" value="Tscrpt_reg_AraC-type_HTH"/>
</dbReference>
<keyword evidence="3" id="KW-0010">Activator</keyword>
<dbReference type="RefSeq" id="WP_379878263.1">
    <property type="nucleotide sequence ID" value="NZ_JBHUIP010000016.1"/>
</dbReference>
<dbReference type="PROSITE" id="PS01124">
    <property type="entry name" value="HTH_ARAC_FAMILY_2"/>
    <property type="match status" value="1"/>
</dbReference>
<evidence type="ECO:0000256" key="2">
    <source>
        <dbReference type="ARBA" id="ARBA00023125"/>
    </source>
</evidence>
<dbReference type="CDD" id="cd06124">
    <property type="entry name" value="cupin_NimR-like_N"/>
    <property type="match status" value="1"/>
</dbReference>
<dbReference type="Pfam" id="PF12833">
    <property type="entry name" value="HTH_18"/>
    <property type="match status" value="1"/>
</dbReference>
<evidence type="ECO:0000259" key="5">
    <source>
        <dbReference type="PROSITE" id="PS01124"/>
    </source>
</evidence>
<dbReference type="Proteomes" id="UP001597295">
    <property type="component" value="Unassembled WGS sequence"/>
</dbReference>
<comment type="caution">
    <text evidence="6">The sequence shown here is derived from an EMBL/GenBank/DDBJ whole genome shotgun (WGS) entry which is preliminary data.</text>
</comment>
<dbReference type="SUPFAM" id="SSF46689">
    <property type="entry name" value="Homeodomain-like"/>
    <property type="match status" value="1"/>
</dbReference>
<dbReference type="PANTHER" id="PTHR11019">
    <property type="entry name" value="HTH-TYPE TRANSCRIPTIONAL REGULATOR NIMR"/>
    <property type="match status" value="1"/>
</dbReference>
<dbReference type="Gene3D" id="1.10.10.60">
    <property type="entry name" value="Homeodomain-like"/>
    <property type="match status" value="1"/>
</dbReference>
<dbReference type="PROSITE" id="PS00041">
    <property type="entry name" value="HTH_ARAC_FAMILY_1"/>
    <property type="match status" value="1"/>
</dbReference>
<dbReference type="Pfam" id="PF02311">
    <property type="entry name" value="AraC_binding"/>
    <property type="match status" value="1"/>
</dbReference>
<evidence type="ECO:0000313" key="6">
    <source>
        <dbReference type="EMBL" id="MFD2265091.1"/>
    </source>
</evidence>
<keyword evidence="2" id="KW-0238">DNA-binding</keyword>
<dbReference type="PANTHER" id="PTHR11019:SF159">
    <property type="entry name" value="TRANSCRIPTIONAL REGULATOR-RELATED"/>
    <property type="match status" value="1"/>
</dbReference>
<dbReference type="InterPro" id="IPR014710">
    <property type="entry name" value="RmlC-like_jellyroll"/>
</dbReference>
<dbReference type="InterPro" id="IPR018062">
    <property type="entry name" value="HTH_AraC-typ_CS"/>
</dbReference>
<sequence>MDRHSTAADDYQALPRPIGVLGKSYAAGTDIPLHEHRRGQLLYAMSGIMRVATEGAVFILPPNRALWLPPGVPHALRILAGVEMRNLYIAPEVALFPEPTPKILAMTLLVRALILRLLEEPPLYDEEGSAGLIARLLLSEIPRLAEVPLSAALPADPRLRRLTNAILAEPARDWSLERAAEIAALSPRTLERHIQDETGLSYGRWRQQLLMLEAISLLASGLTIADVTRRLGYANASAFAAAFKRSFGQSPSDFRTRNAASGRDG</sequence>
<feature type="domain" description="HTH araC/xylS-type" evidence="5">
    <location>
        <begin position="160"/>
        <end position="257"/>
    </location>
</feature>
<evidence type="ECO:0000256" key="1">
    <source>
        <dbReference type="ARBA" id="ARBA00023015"/>
    </source>
</evidence>
<name>A0ABW5DXC2_9PROT</name>
<dbReference type="Gene3D" id="2.60.120.10">
    <property type="entry name" value="Jelly Rolls"/>
    <property type="match status" value="1"/>
</dbReference>
<evidence type="ECO:0000256" key="3">
    <source>
        <dbReference type="ARBA" id="ARBA00023159"/>
    </source>
</evidence>
<evidence type="ECO:0000256" key="4">
    <source>
        <dbReference type="ARBA" id="ARBA00023163"/>
    </source>
</evidence>
<dbReference type="SMART" id="SM00342">
    <property type="entry name" value="HTH_ARAC"/>
    <property type="match status" value="1"/>
</dbReference>
<dbReference type="InterPro" id="IPR003313">
    <property type="entry name" value="AraC-bd"/>
</dbReference>
<evidence type="ECO:0000313" key="7">
    <source>
        <dbReference type="Proteomes" id="UP001597295"/>
    </source>
</evidence>
<dbReference type="SUPFAM" id="SSF51182">
    <property type="entry name" value="RmlC-like cupins"/>
    <property type="match status" value="1"/>
</dbReference>
<dbReference type="PRINTS" id="PR00032">
    <property type="entry name" value="HTHARAC"/>
</dbReference>
<keyword evidence="7" id="KW-1185">Reference proteome</keyword>
<organism evidence="6 7">
    <name type="scientific">Lacibacterium aquatile</name>
    <dbReference type="NCBI Taxonomy" id="1168082"/>
    <lineage>
        <taxon>Bacteria</taxon>
        <taxon>Pseudomonadati</taxon>
        <taxon>Pseudomonadota</taxon>
        <taxon>Alphaproteobacteria</taxon>
        <taxon>Rhodospirillales</taxon>
        <taxon>Rhodospirillaceae</taxon>
    </lineage>
</organism>
<gene>
    <name evidence="6" type="ORF">ACFSM5_19470</name>
</gene>
<dbReference type="InterPro" id="IPR011051">
    <property type="entry name" value="RmlC_Cupin_sf"/>
</dbReference>
<reference evidence="7" key="1">
    <citation type="journal article" date="2019" name="Int. J. Syst. Evol. Microbiol.">
        <title>The Global Catalogue of Microorganisms (GCM) 10K type strain sequencing project: providing services to taxonomists for standard genome sequencing and annotation.</title>
        <authorList>
            <consortium name="The Broad Institute Genomics Platform"/>
            <consortium name="The Broad Institute Genome Sequencing Center for Infectious Disease"/>
            <person name="Wu L."/>
            <person name="Ma J."/>
        </authorList>
    </citation>
    <scope>NUCLEOTIDE SEQUENCE [LARGE SCALE GENOMIC DNA]</scope>
    <source>
        <strain evidence="7">CGMCC 1.19062</strain>
    </source>
</reference>
<protein>
    <submittedName>
        <fullName evidence="6">Helix-turn-helix domain-containing protein</fullName>
    </submittedName>
</protein>
<dbReference type="InterPro" id="IPR018060">
    <property type="entry name" value="HTH_AraC"/>
</dbReference>
<dbReference type="InterPro" id="IPR009057">
    <property type="entry name" value="Homeodomain-like_sf"/>
</dbReference>
<proteinExistence type="predicted"/>
<keyword evidence="4" id="KW-0804">Transcription</keyword>
<keyword evidence="1" id="KW-0805">Transcription regulation</keyword>